<dbReference type="RefSeq" id="XP_007328687.1">
    <property type="nucleotide sequence ID" value="XM_007328625.1"/>
</dbReference>
<dbReference type="EMBL" id="JH971388">
    <property type="protein sequence ID" value="EKM81224.1"/>
    <property type="molecule type" value="Genomic_DNA"/>
</dbReference>
<dbReference type="GeneID" id="18826632"/>
<protein>
    <submittedName>
        <fullName evidence="1">Uncharacterized protein</fullName>
    </submittedName>
</protein>
<dbReference type="Gene3D" id="3.80.10.10">
    <property type="entry name" value="Ribonuclease Inhibitor"/>
    <property type="match status" value="1"/>
</dbReference>
<dbReference type="Proteomes" id="UP000008493">
    <property type="component" value="Unassembled WGS sequence"/>
</dbReference>
<organism evidence="1 2">
    <name type="scientific">Agaricus bisporus var. burnettii (strain JB137-S8 / ATCC MYA-4627 / FGSC 10392)</name>
    <name type="common">White button mushroom</name>
    <dbReference type="NCBI Taxonomy" id="597362"/>
    <lineage>
        <taxon>Eukaryota</taxon>
        <taxon>Fungi</taxon>
        <taxon>Dikarya</taxon>
        <taxon>Basidiomycota</taxon>
        <taxon>Agaricomycotina</taxon>
        <taxon>Agaricomycetes</taxon>
        <taxon>Agaricomycetidae</taxon>
        <taxon>Agaricales</taxon>
        <taxon>Agaricineae</taxon>
        <taxon>Agaricaceae</taxon>
        <taxon>Agaricus</taxon>
    </lineage>
</organism>
<evidence type="ECO:0000313" key="2">
    <source>
        <dbReference type="Proteomes" id="UP000008493"/>
    </source>
</evidence>
<dbReference type="InParanoid" id="K5W354"/>
<accession>K5W354</accession>
<proteinExistence type="predicted"/>
<dbReference type="HOGENOM" id="CLU_044596_0_0_1"/>
<name>K5W354_AGABU</name>
<dbReference type="SUPFAM" id="SSF52047">
    <property type="entry name" value="RNI-like"/>
    <property type="match status" value="1"/>
</dbReference>
<sequence length="436" mass="48950">MPCPYCLHTTPGTSSAFTPEKDIDAEIEHIEDLISSLIAARTRLRKKRNELRCPIYSLPPEIVALIFKFTCPSLNFSRRYGIDAVVPSQIFLGLGESDKVIYPRTLGVLSTVSALWHSVVSSTPSLWTSFVANDMDLHLMQTVLARSGNLPISASITTPDVVTPHLSTVPNPNLLDHAARIRMLHVRYASSTWLKAHIASFIHLELLSLQGNVNREELVLVGSSCTRLVLKNFVCRIFLSWSKIQVLHLTLIPVGVCLEMLQRCTNLIEFKVQRSHTSTVVEGVQLPSSSFILPRLEVFEWLVNGENPADCLMLQYTYMPVLKTLIWSESHSNLPPSGALATFFKRLPSTLSTVEMQSCTHHSGIFSYFWKFPHVEDLVFRDCAGSFMDGVFSSLGAVVENQEMPTLPKLKSIYIGNSPFRLDQENVLQTFRRRCS</sequence>
<gene>
    <name evidence="1" type="ORF">AGABI1DRAFT_127241</name>
</gene>
<dbReference type="AlphaFoldDB" id="K5W354"/>
<keyword evidence="2" id="KW-1185">Reference proteome</keyword>
<dbReference type="KEGG" id="abp:AGABI1DRAFT127241"/>
<reference evidence="2" key="1">
    <citation type="journal article" date="2012" name="Proc. Natl. Acad. Sci. U.S.A.">
        <title>Genome sequence of the button mushroom Agaricus bisporus reveals mechanisms governing adaptation to a humic-rich ecological niche.</title>
        <authorList>
            <person name="Morin E."/>
            <person name="Kohler A."/>
            <person name="Baker A.R."/>
            <person name="Foulongne-Oriol M."/>
            <person name="Lombard V."/>
            <person name="Nagy L.G."/>
            <person name="Ohm R.A."/>
            <person name="Patyshakuliyeva A."/>
            <person name="Brun A."/>
            <person name="Aerts A.L."/>
            <person name="Bailey A.M."/>
            <person name="Billette C."/>
            <person name="Coutinho P.M."/>
            <person name="Deakin G."/>
            <person name="Doddapaneni H."/>
            <person name="Floudas D."/>
            <person name="Grimwood J."/>
            <person name="Hilden K."/>
            <person name="Kuees U."/>
            <person name="LaButti K.M."/>
            <person name="Lapidus A."/>
            <person name="Lindquist E.A."/>
            <person name="Lucas S.M."/>
            <person name="Murat C."/>
            <person name="Riley R.W."/>
            <person name="Salamov A.A."/>
            <person name="Schmutz J."/>
            <person name="Subramanian V."/>
            <person name="Woesten H.A.B."/>
            <person name="Xu J."/>
            <person name="Eastwood D.C."/>
            <person name="Foster G.D."/>
            <person name="Sonnenberg A.S."/>
            <person name="Cullen D."/>
            <person name="de Vries R.P."/>
            <person name="Lundell T."/>
            <person name="Hibbett D.S."/>
            <person name="Henrissat B."/>
            <person name="Burton K.S."/>
            <person name="Kerrigan R.W."/>
            <person name="Challen M.P."/>
            <person name="Grigoriev I.V."/>
            <person name="Martin F."/>
        </authorList>
    </citation>
    <scope>NUCLEOTIDE SEQUENCE [LARGE SCALE GENOMIC DNA]</scope>
    <source>
        <strain evidence="2">JB137-S8 / ATCC MYA-4627 / FGSC 10392</strain>
    </source>
</reference>
<dbReference type="InterPro" id="IPR032675">
    <property type="entry name" value="LRR_dom_sf"/>
</dbReference>
<dbReference type="OMA" id="RLEVFEW"/>
<evidence type="ECO:0000313" key="1">
    <source>
        <dbReference type="EMBL" id="EKM81224.1"/>
    </source>
</evidence>
<dbReference type="OrthoDB" id="2997131at2759"/>